<feature type="non-terminal residue" evidence="1">
    <location>
        <position position="31"/>
    </location>
</feature>
<proteinExistence type="predicted"/>
<gene>
    <name evidence="1" type="ORF">S06H3_42321</name>
</gene>
<dbReference type="AlphaFoldDB" id="X1Q3B6"/>
<organism evidence="1">
    <name type="scientific">marine sediment metagenome</name>
    <dbReference type="NCBI Taxonomy" id="412755"/>
    <lineage>
        <taxon>unclassified sequences</taxon>
        <taxon>metagenomes</taxon>
        <taxon>ecological metagenomes</taxon>
    </lineage>
</organism>
<dbReference type="SUPFAM" id="SSF47781">
    <property type="entry name" value="RuvA domain 2-like"/>
    <property type="match status" value="1"/>
</dbReference>
<dbReference type="EMBL" id="BARV01026156">
    <property type="protein sequence ID" value="GAI37739.1"/>
    <property type="molecule type" value="Genomic_DNA"/>
</dbReference>
<name>X1Q3B6_9ZZZZ</name>
<dbReference type="Gene3D" id="1.10.150.20">
    <property type="entry name" value="5' to 3' exonuclease, C-terminal subdomain"/>
    <property type="match status" value="1"/>
</dbReference>
<sequence>MDIEGLGPAIIDQLVEKGLIKDISNLYFLKR</sequence>
<protein>
    <submittedName>
        <fullName evidence="1">Uncharacterized protein</fullName>
    </submittedName>
</protein>
<comment type="caution">
    <text evidence="1">The sequence shown here is derived from an EMBL/GenBank/DDBJ whole genome shotgun (WGS) entry which is preliminary data.</text>
</comment>
<reference evidence="1" key="1">
    <citation type="journal article" date="2014" name="Front. Microbiol.">
        <title>High frequency of phylogenetically diverse reductive dehalogenase-homologous genes in deep subseafloor sedimentary metagenomes.</title>
        <authorList>
            <person name="Kawai M."/>
            <person name="Futagami T."/>
            <person name="Toyoda A."/>
            <person name="Takaki Y."/>
            <person name="Nishi S."/>
            <person name="Hori S."/>
            <person name="Arai W."/>
            <person name="Tsubouchi T."/>
            <person name="Morono Y."/>
            <person name="Uchiyama I."/>
            <person name="Ito T."/>
            <person name="Fujiyama A."/>
            <person name="Inagaki F."/>
            <person name="Takami H."/>
        </authorList>
    </citation>
    <scope>NUCLEOTIDE SEQUENCE</scope>
    <source>
        <strain evidence="1">Expedition CK06-06</strain>
    </source>
</reference>
<evidence type="ECO:0000313" key="1">
    <source>
        <dbReference type="EMBL" id="GAI37739.1"/>
    </source>
</evidence>
<accession>X1Q3B6</accession>
<dbReference type="InterPro" id="IPR010994">
    <property type="entry name" value="RuvA_2-like"/>
</dbReference>